<organism evidence="4 5">
    <name type="scientific">candidate division WWE3 bacterium CG_4_9_14_3_um_filter_34_6</name>
    <dbReference type="NCBI Taxonomy" id="1975079"/>
    <lineage>
        <taxon>Bacteria</taxon>
        <taxon>Katanobacteria</taxon>
    </lineage>
</organism>
<protein>
    <recommendedName>
        <fullName evidence="6">Mur ligase C-terminal domain-containing protein</fullName>
    </recommendedName>
</protein>
<dbReference type="InterPro" id="IPR051046">
    <property type="entry name" value="MurCDEF_CellWall_CoF430Synth"/>
</dbReference>
<evidence type="ECO:0000313" key="5">
    <source>
        <dbReference type="Proteomes" id="UP000230683"/>
    </source>
</evidence>
<dbReference type="PANTHER" id="PTHR43024">
    <property type="entry name" value="UDP-N-ACETYLMURAMOYL-TRIPEPTIDE--D-ALANYL-D-ALANINE LIGASE"/>
    <property type="match status" value="1"/>
</dbReference>
<dbReference type="SUPFAM" id="SSF53244">
    <property type="entry name" value="MurD-like peptide ligases, peptide-binding domain"/>
    <property type="match status" value="1"/>
</dbReference>
<dbReference type="GO" id="GO:0005524">
    <property type="term" value="F:ATP binding"/>
    <property type="evidence" value="ECO:0007669"/>
    <property type="project" value="UniProtKB-KW"/>
</dbReference>
<dbReference type="Gene3D" id="3.90.190.20">
    <property type="entry name" value="Mur ligase, C-terminal domain"/>
    <property type="match status" value="1"/>
</dbReference>
<evidence type="ECO:0000313" key="4">
    <source>
        <dbReference type="EMBL" id="PJA40688.1"/>
    </source>
</evidence>
<evidence type="ECO:0000256" key="3">
    <source>
        <dbReference type="ARBA" id="ARBA00022840"/>
    </source>
</evidence>
<comment type="caution">
    <text evidence="4">The sequence shown here is derived from an EMBL/GenBank/DDBJ whole genome shotgun (WGS) entry which is preliminary data.</text>
</comment>
<keyword evidence="3" id="KW-0067">ATP-binding</keyword>
<keyword evidence="1" id="KW-0436">Ligase</keyword>
<dbReference type="AlphaFoldDB" id="A0A2M7X3H9"/>
<dbReference type="InterPro" id="IPR036615">
    <property type="entry name" value="Mur_ligase_C_dom_sf"/>
</dbReference>
<dbReference type="Proteomes" id="UP000230683">
    <property type="component" value="Unassembled WGS sequence"/>
</dbReference>
<name>A0A2M7X3H9_UNCKA</name>
<proteinExistence type="predicted"/>
<dbReference type="PANTHER" id="PTHR43024:SF1">
    <property type="entry name" value="UDP-N-ACETYLMURAMOYL-TRIPEPTIDE--D-ALANYL-D-ALANINE LIGASE"/>
    <property type="match status" value="1"/>
</dbReference>
<evidence type="ECO:0008006" key="6">
    <source>
        <dbReference type="Google" id="ProtNLM"/>
    </source>
</evidence>
<keyword evidence="2" id="KW-0547">Nucleotide-binding</keyword>
<accession>A0A2M7X3H9</accession>
<gene>
    <name evidence="4" type="ORF">CO178_01705</name>
</gene>
<evidence type="ECO:0000256" key="2">
    <source>
        <dbReference type="ARBA" id="ARBA00022741"/>
    </source>
</evidence>
<evidence type="ECO:0000256" key="1">
    <source>
        <dbReference type="ARBA" id="ARBA00022598"/>
    </source>
</evidence>
<sequence>MLELGEYEDSGHRLSGDALINSNFHIVILVGTLAKKITPASKNIQIYSVETTENAVDLLKSQIHITKGDIILVKASQGFRLESVVTKIMKDPSMAKSSLVRQDVRWKS</sequence>
<reference evidence="5" key="1">
    <citation type="submission" date="2017-09" db="EMBL/GenBank/DDBJ databases">
        <title>Depth-based differentiation of microbial function through sediment-hosted aquifers and enrichment of novel symbionts in the deep terrestrial subsurface.</title>
        <authorList>
            <person name="Probst A.J."/>
            <person name="Ladd B."/>
            <person name="Jarett J.K."/>
            <person name="Geller-Mcgrath D.E."/>
            <person name="Sieber C.M.K."/>
            <person name="Emerson J.B."/>
            <person name="Anantharaman K."/>
            <person name="Thomas B.C."/>
            <person name="Malmstrom R."/>
            <person name="Stieglmeier M."/>
            <person name="Klingl A."/>
            <person name="Woyke T."/>
            <person name="Ryan C.M."/>
            <person name="Banfield J.F."/>
        </authorList>
    </citation>
    <scope>NUCLEOTIDE SEQUENCE [LARGE SCALE GENOMIC DNA]</scope>
</reference>
<dbReference type="GO" id="GO:0016881">
    <property type="term" value="F:acid-amino acid ligase activity"/>
    <property type="evidence" value="ECO:0007669"/>
    <property type="project" value="InterPro"/>
</dbReference>
<dbReference type="EMBL" id="PFWY01000080">
    <property type="protein sequence ID" value="PJA40688.1"/>
    <property type="molecule type" value="Genomic_DNA"/>
</dbReference>